<dbReference type="AlphaFoldDB" id="A0A7S2CDQ2"/>
<feature type="compositionally biased region" description="Basic and acidic residues" evidence="1">
    <location>
        <begin position="89"/>
        <end position="101"/>
    </location>
</feature>
<dbReference type="EMBL" id="HBGS01027599">
    <property type="protein sequence ID" value="CAD9422516.1"/>
    <property type="molecule type" value="Transcribed_RNA"/>
</dbReference>
<protein>
    <submittedName>
        <fullName evidence="2">Uncharacterized protein</fullName>
    </submittedName>
</protein>
<name>A0A7S2CDQ2_9STRA</name>
<organism evidence="2">
    <name type="scientific">Octactis speculum</name>
    <dbReference type="NCBI Taxonomy" id="3111310"/>
    <lineage>
        <taxon>Eukaryota</taxon>
        <taxon>Sar</taxon>
        <taxon>Stramenopiles</taxon>
        <taxon>Ochrophyta</taxon>
        <taxon>Dictyochophyceae</taxon>
        <taxon>Dictyochales</taxon>
        <taxon>Dictyochaceae</taxon>
        <taxon>Octactis</taxon>
    </lineage>
</organism>
<gene>
    <name evidence="2" type="ORF">DSPE1174_LOCUS13970</name>
</gene>
<accession>A0A7S2CDQ2</accession>
<evidence type="ECO:0000313" key="2">
    <source>
        <dbReference type="EMBL" id="CAD9422516.1"/>
    </source>
</evidence>
<reference evidence="2" key="1">
    <citation type="submission" date="2021-01" db="EMBL/GenBank/DDBJ databases">
        <authorList>
            <person name="Corre E."/>
            <person name="Pelletier E."/>
            <person name="Niang G."/>
            <person name="Scheremetjew M."/>
            <person name="Finn R."/>
            <person name="Kale V."/>
            <person name="Holt S."/>
            <person name="Cochrane G."/>
            <person name="Meng A."/>
            <person name="Brown T."/>
            <person name="Cohen L."/>
        </authorList>
    </citation>
    <scope>NUCLEOTIDE SEQUENCE</scope>
    <source>
        <strain evidence="2">CCMP1381</strain>
    </source>
</reference>
<proteinExistence type="predicted"/>
<sequence>MLGQSIFDEHENRFRSHRHSALLHVSVGAYLLGVHAPVPARHFVQSAAAVPVLTVPGHRLATSTPVSTKLAIFDFRTAEDASLQRSTKLPHESGFVKEDSNSGRLPLGGTDAEIRAAIG</sequence>
<evidence type="ECO:0000256" key="1">
    <source>
        <dbReference type="SAM" id="MobiDB-lite"/>
    </source>
</evidence>
<feature type="region of interest" description="Disordered" evidence="1">
    <location>
        <begin position="83"/>
        <end position="103"/>
    </location>
</feature>